<accession>A0ABY5APM2</accession>
<dbReference type="PANTHER" id="PTHR43471:SF10">
    <property type="entry name" value="SLL1107 PROTEIN"/>
    <property type="match status" value="1"/>
</dbReference>
<sequence>MMMDSLTQPKPKNAAAMRILVTAKNAFREVLRERILYLVGLYALLLILSLRILPPLSAGAHPKIFLDLGLGSMEVLTLLVAAFVSTRSLEKEIQQRTLLVLISKPISRGELLIGKFLGLWGVLLVSLVMMGLLMVGIAALGGIALPLASLLLSLVFLALKLAILTAVALLFSAFTSSLLAAFFTLGIYLMGNFSQDLLQLGDTLDSESFQILATLLYLILPDFSRLNLKNDALYGMVAMPDVGLLTVNGIYGVIYAVVLLALAIAIFQRRQL</sequence>
<reference evidence="2" key="1">
    <citation type="submission" date="2022-06" db="EMBL/GenBank/DDBJ databases">
        <title>Genome sequence of Phormidium yuhuli AB48 isolated from an industrial photobioreactor environment.</title>
        <authorList>
            <person name="Qiu Y."/>
            <person name="Noonan A.J.C."/>
            <person name="Dofher K."/>
            <person name="Koch M."/>
            <person name="Kieft B."/>
            <person name="Lin X."/>
            <person name="Ziels R.M."/>
            <person name="Hallam S.J."/>
        </authorList>
    </citation>
    <scope>NUCLEOTIDE SEQUENCE</scope>
    <source>
        <strain evidence="2">AB48</strain>
    </source>
</reference>
<organism evidence="2 3">
    <name type="scientific">Phormidium yuhuli AB48</name>
    <dbReference type="NCBI Taxonomy" id="2940671"/>
    <lineage>
        <taxon>Bacteria</taxon>
        <taxon>Bacillati</taxon>
        <taxon>Cyanobacteriota</taxon>
        <taxon>Cyanophyceae</taxon>
        <taxon>Oscillatoriophycideae</taxon>
        <taxon>Oscillatoriales</taxon>
        <taxon>Oscillatoriaceae</taxon>
        <taxon>Phormidium</taxon>
        <taxon>Phormidium yuhuli</taxon>
    </lineage>
</organism>
<keyword evidence="1" id="KW-0472">Membrane</keyword>
<evidence type="ECO:0000256" key="1">
    <source>
        <dbReference type="SAM" id="Phobius"/>
    </source>
</evidence>
<keyword evidence="1" id="KW-1133">Transmembrane helix</keyword>
<dbReference type="RefSeq" id="WP_252663184.1">
    <property type="nucleotide sequence ID" value="NZ_CP098611.1"/>
</dbReference>
<evidence type="ECO:0000313" key="2">
    <source>
        <dbReference type="EMBL" id="USR91153.1"/>
    </source>
</evidence>
<feature type="transmembrane region" description="Helical" evidence="1">
    <location>
        <begin position="112"/>
        <end position="133"/>
    </location>
</feature>
<dbReference type="EMBL" id="CP098611">
    <property type="protein sequence ID" value="USR91153.1"/>
    <property type="molecule type" value="Genomic_DNA"/>
</dbReference>
<name>A0ABY5APM2_9CYAN</name>
<feature type="transmembrane region" description="Helical" evidence="1">
    <location>
        <begin position="166"/>
        <end position="190"/>
    </location>
</feature>
<evidence type="ECO:0000313" key="3">
    <source>
        <dbReference type="Proteomes" id="UP001056708"/>
    </source>
</evidence>
<dbReference type="Pfam" id="PF12679">
    <property type="entry name" value="ABC2_membrane_2"/>
    <property type="match status" value="1"/>
</dbReference>
<gene>
    <name evidence="2" type="ORF">NEA10_20400</name>
</gene>
<dbReference type="PANTHER" id="PTHR43471">
    <property type="entry name" value="ABC TRANSPORTER PERMEASE"/>
    <property type="match status" value="1"/>
</dbReference>
<protein>
    <submittedName>
        <fullName evidence="2">ABC transporter permease</fullName>
    </submittedName>
</protein>
<proteinExistence type="predicted"/>
<dbReference type="Proteomes" id="UP001056708">
    <property type="component" value="Chromosome"/>
</dbReference>
<keyword evidence="1" id="KW-0812">Transmembrane</keyword>
<feature type="transmembrane region" description="Helical" evidence="1">
    <location>
        <begin position="35"/>
        <end position="53"/>
    </location>
</feature>
<feature type="transmembrane region" description="Helical" evidence="1">
    <location>
        <begin position="65"/>
        <end position="86"/>
    </location>
</feature>
<feature type="transmembrane region" description="Helical" evidence="1">
    <location>
        <begin position="249"/>
        <end position="267"/>
    </location>
</feature>
<keyword evidence="3" id="KW-1185">Reference proteome</keyword>
<feature type="transmembrane region" description="Helical" evidence="1">
    <location>
        <begin position="139"/>
        <end position="159"/>
    </location>
</feature>